<evidence type="ECO:0008006" key="3">
    <source>
        <dbReference type="Google" id="ProtNLM"/>
    </source>
</evidence>
<organism evidence="1 2">
    <name type="scientific">Laccaria amethystina LaAM-08-1</name>
    <dbReference type="NCBI Taxonomy" id="1095629"/>
    <lineage>
        <taxon>Eukaryota</taxon>
        <taxon>Fungi</taxon>
        <taxon>Dikarya</taxon>
        <taxon>Basidiomycota</taxon>
        <taxon>Agaricomycotina</taxon>
        <taxon>Agaricomycetes</taxon>
        <taxon>Agaricomycetidae</taxon>
        <taxon>Agaricales</taxon>
        <taxon>Agaricineae</taxon>
        <taxon>Hydnangiaceae</taxon>
        <taxon>Laccaria</taxon>
    </lineage>
</organism>
<proteinExistence type="predicted"/>
<protein>
    <recommendedName>
        <fullName evidence="3">F-box domain-containing protein</fullName>
    </recommendedName>
</protein>
<keyword evidence="2" id="KW-1185">Reference proteome</keyword>
<accession>A0A0C9XQN9</accession>
<dbReference type="AlphaFoldDB" id="A0A0C9XQN9"/>
<dbReference type="Gene3D" id="3.80.10.10">
    <property type="entry name" value="Ribonuclease Inhibitor"/>
    <property type="match status" value="1"/>
</dbReference>
<evidence type="ECO:0000313" key="1">
    <source>
        <dbReference type="EMBL" id="KIK03964.1"/>
    </source>
</evidence>
<evidence type="ECO:0000313" key="2">
    <source>
        <dbReference type="Proteomes" id="UP000054477"/>
    </source>
</evidence>
<dbReference type="EMBL" id="KN838574">
    <property type="protein sequence ID" value="KIK03964.1"/>
    <property type="molecule type" value="Genomic_DNA"/>
</dbReference>
<dbReference type="Proteomes" id="UP000054477">
    <property type="component" value="Unassembled WGS sequence"/>
</dbReference>
<dbReference type="InterPro" id="IPR032675">
    <property type="entry name" value="LRR_dom_sf"/>
</dbReference>
<dbReference type="HOGENOM" id="CLU_021164_1_0_1"/>
<name>A0A0C9XQN9_9AGAR</name>
<sequence length="487" mass="55015">MLARLARTCKAFQDPALNILWHTQETLLPLLKCLPPNAWAIKEGKFSIIRNLTASDFNRIYFYCHRIIIFGRFASGSLSEYFEPHVLPIIWSRKPSPGPLLSNVLEVVLIDGSFQALAIYPRLVIGLNVTGIQVRVLSNSKFLWANATAVLRKASLHNLSSFALFSIEKSSSPKEAESLEFLSILRGVRRLSFSDPVILPSRTISLISTFPMLEDLRLSVTEQEVENCVPYVGNNFMAITRLAISSKTMNACRLMLLQLQSGTLRSLTLTQTASDALWSIRRLLITLHECNLASRLESLHVRDHQWISSSLDARSEECFNMDAHTFEHLSSFKQLRDLHLESSSVDFDNNDLMKLAKSLPQLRSLVVFSGADDLNKVPKCTFTGMQHLIQFCPQLEKLILRVDASQVPILATQPDGEYPSGLHLTTLDLTNSPILNADDVASYLTMLFPVLVDFSAANYHEEDEEEDFNPYNVIWQKVEEVMDRFIP</sequence>
<gene>
    <name evidence="1" type="ORF">K443DRAFT_131059</name>
</gene>
<reference evidence="2" key="2">
    <citation type="submission" date="2015-01" db="EMBL/GenBank/DDBJ databases">
        <title>Evolutionary Origins and Diversification of the Mycorrhizal Mutualists.</title>
        <authorList>
            <consortium name="DOE Joint Genome Institute"/>
            <consortium name="Mycorrhizal Genomics Consortium"/>
            <person name="Kohler A."/>
            <person name="Kuo A."/>
            <person name="Nagy L.G."/>
            <person name="Floudas D."/>
            <person name="Copeland A."/>
            <person name="Barry K.W."/>
            <person name="Cichocki N."/>
            <person name="Veneault-Fourrey C."/>
            <person name="LaButti K."/>
            <person name="Lindquist E.A."/>
            <person name="Lipzen A."/>
            <person name="Lundell T."/>
            <person name="Morin E."/>
            <person name="Murat C."/>
            <person name="Riley R."/>
            <person name="Ohm R."/>
            <person name="Sun H."/>
            <person name="Tunlid A."/>
            <person name="Henrissat B."/>
            <person name="Grigoriev I.V."/>
            <person name="Hibbett D.S."/>
            <person name="Martin F."/>
        </authorList>
    </citation>
    <scope>NUCLEOTIDE SEQUENCE [LARGE SCALE GENOMIC DNA]</scope>
    <source>
        <strain evidence="2">LaAM-08-1</strain>
    </source>
</reference>
<dbReference type="OrthoDB" id="3543113at2759"/>
<reference evidence="1 2" key="1">
    <citation type="submission" date="2014-04" db="EMBL/GenBank/DDBJ databases">
        <authorList>
            <consortium name="DOE Joint Genome Institute"/>
            <person name="Kuo A."/>
            <person name="Kohler A."/>
            <person name="Nagy L.G."/>
            <person name="Floudas D."/>
            <person name="Copeland A."/>
            <person name="Barry K.W."/>
            <person name="Cichocki N."/>
            <person name="Veneault-Fourrey C."/>
            <person name="LaButti K."/>
            <person name="Lindquist E.A."/>
            <person name="Lipzen A."/>
            <person name="Lundell T."/>
            <person name="Morin E."/>
            <person name="Murat C."/>
            <person name="Sun H."/>
            <person name="Tunlid A."/>
            <person name="Henrissat B."/>
            <person name="Grigoriev I.V."/>
            <person name="Hibbett D.S."/>
            <person name="Martin F."/>
            <person name="Nordberg H.P."/>
            <person name="Cantor M.N."/>
            <person name="Hua S.X."/>
        </authorList>
    </citation>
    <scope>NUCLEOTIDE SEQUENCE [LARGE SCALE GENOMIC DNA]</scope>
    <source>
        <strain evidence="1 2">LaAM-08-1</strain>
    </source>
</reference>
<dbReference type="SUPFAM" id="SSF52047">
    <property type="entry name" value="RNI-like"/>
    <property type="match status" value="1"/>
</dbReference>